<keyword evidence="3" id="KW-1185">Reference proteome</keyword>
<reference evidence="2 3" key="1">
    <citation type="submission" date="2019-11" db="EMBL/GenBank/DDBJ databases">
        <authorList>
            <person name="He Y."/>
        </authorList>
    </citation>
    <scope>NUCLEOTIDE SEQUENCE [LARGE SCALE GENOMIC DNA]</scope>
    <source>
        <strain evidence="2 3">SCSIO 58843</strain>
    </source>
</reference>
<evidence type="ECO:0000259" key="1">
    <source>
        <dbReference type="Pfam" id="PF01370"/>
    </source>
</evidence>
<accession>A0A5Q2RRZ3</accession>
<evidence type="ECO:0000313" key="3">
    <source>
        <dbReference type="Proteomes" id="UP000334019"/>
    </source>
</evidence>
<dbReference type="AlphaFoldDB" id="A0A5Q2RRZ3"/>
<dbReference type="SUPFAM" id="SSF51735">
    <property type="entry name" value="NAD(P)-binding Rossmann-fold domains"/>
    <property type="match status" value="1"/>
</dbReference>
<proteinExistence type="predicted"/>
<dbReference type="InterPro" id="IPR036291">
    <property type="entry name" value="NAD(P)-bd_dom_sf"/>
</dbReference>
<dbReference type="InterPro" id="IPR050177">
    <property type="entry name" value="Lipid_A_modif_metabolic_enz"/>
</dbReference>
<dbReference type="KEGG" id="atq:GH723_13130"/>
<dbReference type="RefSeq" id="WP_153760071.1">
    <property type="nucleotide sequence ID" value="NZ_CP045851.1"/>
</dbReference>
<evidence type="ECO:0000313" key="2">
    <source>
        <dbReference type="EMBL" id="QGG95965.1"/>
    </source>
</evidence>
<name>A0A5Q2RRZ3_9ACTN</name>
<protein>
    <submittedName>
        <fullName evidence="2">NAD-dependent epimerase/dehydratase family protein</fullName>
    </submittedName>
</protein>
<dbReference type="Gene3D" id="3.40.50.720">
    <property type="entry name" value="NAD(P)-binding Rossmann-like Domain"/>
    <property type="match status" value="1"/>
</dbReference>
<dbReference type="PANTHER" id="PTHR43245:SF52">
    <property type="entry name" value="NAD-DEPENDENT EPIMERASE_DEHYDRATASE"/>
    <property type="match status" value="1"/>
</dbReference>
<organism evidence="2 3">
    <name type="scientific">Actinomarinicola tropica</name>
    <dbReference type="NCBI Taxonomy" id="2789776"/>
    <lineage>
        <taxon>Bacteria</taxon>
        <taxon>Bacillati</taxon>
        <taxon>Actinomycetota</taxon>
        <taxon>Acidimicrobiia</taxon>
        <taxon>Acidimicrobiales</taxon>
        <taxon>Iamiaceae</taxon>
        <taxon>Actinomarinicola</taxon>
    </lineage>
</organism>
<dbReference type="Pfam" id="PF01370">
    <property type="entry name" value="Epimerase"/>
    <property type="match status" value="1"/>
</dbReference>
<dbReference type="Proteomes" id="UP000334019">
    <property type="component" value="Chromosome"/>
</dbReference>
<sequence length="348" mass="38298">MGRRVLVTGLGTFWGGRVAQALESEPDVDVVVGMGVEEPKVPLERTEFVRADASYSILSRLVKATQVDTIVHTHLVVDQTQMPSRQVHETNVIGTMNLLAAASDPASSVRDVIVKSSTLVYGSSAQDPTWFTEETPRRSRKPTGIERSLEEVEGYVRDFALDNPHVNIALLRFCKVLGEELVTPISRALQLPLVPSIAGFDPRMQFVHETDVVAAMAFVLRRRLSGVYNVAGDGVLPWSEVAAICGKRTFPITPYGTGLAGIALRRLGLDLPDELLTLLRYGRGVDNSRLKDLGFAYRCTTAGTVRAFAEATRLRATVGDPHPTYTFEQDVEQFFRHSPAVVRDPDRP</sequence>
<dbReference type="InterPro" id="IPR001509">
    <property type="entry name" value="Epimerase_deHydtase"/>
</dbReference>
<dbReference type="EMBL" id="CP045851">
    <property type="protein sequence ID" value="QGG95965.1"/>
    <property type="molecule type" value="Genomic_DNA"/>
</dbReference>
<dbReference type="PANTHER" id="PTHR43245">
    <property type="entry name" value="BIFUNCTIONAL POLYMYXIN RESISTANCE PROTEIN ARNA"/>
    <property type="match status" value="1"/>
</dbReference>
<gene>
    <name evidence="2" type="ORF">GH723_13130</name>
</gene>
<feature type="domain" description="NAD-dependent epimerase/dehydratase" evidence="1">
    <location>
        <begin position="5"/>
        <end position="231"/>
    </location>
</feature>